<dbReference type="Gene3D" id="1.10.3680.10">
    <property type="entry name" value="TerB-like"/>
    <property type="match status" value="1"/>
</dbReference>
<dbReference type="SUPFAM" id="SSF158682">
    <property type="entry name" value="TerB-like"/>
    <property type="match status" value="1"/>
</dbReference>
<proteinExistence type="predicted"/>
<dbReference type="InterPro" id="IPR007486">
    <property type="entry name" value="YebE"/>
</dbReference>
<protein>
    <submittedName>
        <fullName evidence="1">DUF533 domain-containing protein</fullName>
    </submittedName>
</protein>
<name>A0A2T4JII4_9RHOB</name>
<dbReference type="CDD" id="cd07178">
    <property type="entry name" value="terB_like_YebE"/>
    <property type="match status" value="1"/>
</dbReference>
<dbReference type="RefSeq" id="WP_107324776.1">
    <property type="nucleotide sequence ID" value="NZ_NHSP01000097.1"/>
</dbReference>
<dbReference type="EMBL" id="PZKF01000014">
    <property type="protein sequence ID" value="PTE17714.1"/>
    <property type="molecule type" value="Genomic_DNA"/>
</dbReference>
<dbReference type="AlphaFoldDB" id="A0A2T4JII4"/>
<sequence length="236" mass="23840">MSFVKTLATLAVGFAAARGVDHYKKIGGMEGVKGALRGVGEPGGMVDQVGQMAEKMGVPGGKTAVRDLFAKFGTSAAGATEATEAGLGSLVAALTGAATAGAKTTSDMLGALTGGTPADAMMEDNARLMIRAMIQAVKSDGVIDEAERMQVLAQLKDATPEEIAFVKAEMDAPIDIAALAAATGVQARAQVYSAALMAIRVDTDAERAYLHSLATALGLDAATVAGLHSTMGRPDA</sequence>
<reference evidence="1 2" key="1">
    <citation type="submission" date="2018-03" db="EMBL/GenBank/DDBJ databases">
        <title>Rhodobacter veldkampii.</title>
        <authorList>
            <person name="Meyer T.E."/>
            <person name="Miller S."/>
            <person name="Lodha T."/>
            <person name="Gandham S."/>
            <person name="Chintalapati S."/>
            <person name="Chintalapati V.R."/>
        </authorList>
    </citation>
    <scope>NUCLEOTIDE SEQUENCE [LARGE SCALE GENOMIC DNA]</scope>
    <source>
        <strain evidence="1 2">DSM 11550</strain>
    </source>
</reference>
<gene>
    <name evidence="1" type="ORF">C5F46_07650</name>
</gene>
<keyword evidence="2" id="KW-1185">Reference proteome</keyword>
<dbReference type="Proteomes" id="UP000241899">
    <property type="component" value="Unassembled WGS sequence"/>
</dbReference>
<dbReference type="OrthoDB" id="7866618at2"/>
<organism evidence="1 2">
    <name type="scientific">Phaeovulum veldkampii DSM 11550</name>
    <dbReference type="NCBI Taxonomy" id="1185920"/>
    <lineage>
        <taxon>Bacteria</taxon>
        <taxon>Pseudomonadati</taxon>
        <taxon>Pseudomonadota</taxon>
        <taxon>Alphaproteobacteria</taxon>
        <taxon>Rhodobacterales</taxon>
        <taxon>Paracoccaceae</taxon>
        <taxon>Phaeovulum</taxon>
    </lineage>
</organism>
<evidence type="ECO:0000313" key="1">
    <source>
        <dbReference type="EMBL" id="PTE17714.1"/>
    </source>
</evidence>
<comment type="caution">
    <text evidence="1">The sequence shown here is derived from an EMBL/GenBank/DDBJ whole genome shotgun (WGS) entry which is preliminary data.</text>
</comment>
<accession>A0A2T4JII4</accession>
<dbReference type="InterPro" id="IPR029024">
    <property type="entry name" value="TerB-like"/>
</dbReference>
<dbReference type="Pfam" id="PF04391">
    <property type="entry name" value="DUF533"/>
    <property type="match status" value="1"/>
</dbReference>
<evidence type="ECO:0000313" key="2">
    <source>
        <dbReference type="Proteomes" id="UP000241899"/>
    </source>
</evidence>